<sequence>MSIETSDADQATGEGTFPAWNAGRIVRGVLGTLGFLGLWWAASSVVEPAYLLPSPPAAASAFAEQLTTSAWFTLPVVGTEIQTARMVVKLAQSLLHYIPGLLVGASLGIALGVALGWSGRLDDALTPVVRILRPIPPLAWIVFAIVWFGIGHAGAAFIVFIGAFWINFYGAYSGVENTPNQLAEVASSLGVRADLEMIRYVVLPSAAPQILTSFRTSIGRCWMIVVGAELFGAPGVGYEIINASNNLAMDTSVAYMLVISLVYLVTDGAFRSLEGRMLAWRE</sequence>
<accession>M0MEH8</accession>
<proteinExistence type="inferred from homology"/>
<feature type="domain" description="ABC transmembrane type-1" evidence="8">
    <location>
        <begin position="90"/>
        <end position="270"/>
    </location>
</feature>
<evidence type="ECO:0000256" key="7">
    <source>
        <dbReference type="RuleBase" id="RU363032"/>
    </source>
</evidence>
<dbReference type="OrthoDB" id="50379at2157"/>
<evidence type="ECO:0000313" key="10">
    <source>
        <dbReference type="Proteomes" id="UP000011669"/>
    </source>
</evidence>
<dbReference type="Proteomes" id="UP000011669">
    <property type="component" value="Unassembled WGS sequence"/>
</dbReference>
<evidence type="ECO:0000256" key="6">
    <source>
        <dbReference type="ARBA" id="ARBA00023136"/>
    </source>
</evidence>
<keyword evidence="2 7" id="KW-0813">Transport</keyword>
<dbReference type="GO" id="GO:0005886">
    <property type="term" value="C:plasma membrane"/>
    <property type="evidence" value="ECO:0007669"/>
    <property type="project" value="UniProtKB-SubCell"/>
</dbReference>
<dbReference type="Pfam" id="PF00528">
    <property type="entry name" value="BPD_transp_1"/>
    <property type="match status" value="1"/>
</dbReference>
<dbReference type="InterPro" id="IPR000515">
    <property type="entry name" value="MetI-like"/>
</dbReference>
<keyword evidence="5 7" id="KW-1133">Transmembrane helix</keyword>
<dbReference type="CDD" id="cd06261">
    <property type="entry name" value="TM_PBP2"/>
    <property type="match status" value="1"/>
</dbReference>
<dbReference type="Gene3D" id="1.10.3720.10">
    <property type="entry name" value="MetI-like"/>
    <property type="match status" value="1"/>
</dbReference>
<keyword evidence="3" id="KW-1003">Cell membrane</keyword>
<dbReference type="InParanoid" id="M0MEH8"/>
<keyword evidence="10" id="KW-1185">Reference proteome</keyword>
<name>M0MEH8_9EURY</name>
<feature type="transmembrane region" description="Helical" evidence="7">
    <location>
        <begin position="253"/>
        <end position="273"/>
    </location>
</feature>
<evidence type="ECO:0000256" key="5">
    <source>
        <dbReference type="ARBA" id="ARBA00022989"/>
    </source>
</evidence>
<gene>
    <name evidence="9" type="ORF">C449_11593</name>
</gene>
<feature type="transmembrane region" description="Helical" evidence="7">
    <location>
        <begin position="138"/>
        <end position="166"/>
    </location>
</feature>
<reference evidence="9 10" key="1">
    <citation type="journal article" date="2014" name="PLoS Genet.">
        <title>Phylogenetically driven sequencing of extremely halophilic archaea reveals strategies for static and dynamic osmo-response.</title>
        <authorList>
            <person name="Becker E.A."/>
            <person name="Seitzer P.M."/>
            <person name="Tritt A."/>
            <person name="Larsen D."/>
            <person name="Krusor M."/>
            <person name="Yao A.I."/>
            <person name="Wu D."/>
            <person name="Madern D."/>
            <person name="Eisen J.A."/>
            <person name="Darling A.E."/>
            <person name="Facciotti M.T."/>
        </authorList>
    </citation>
    <scope>NUCLEOTIDE SEQUENCE [LARGE SCALE GENOMIC DNA]</scope>
    <source>
        <strain evidence="9 10">DSM 5350</strain>
    </source>
</reference>
<evidence type="ECO:0000313" key="9">
    <source>
        <dbReference type="EMBL" id="EMA44167.1"/>
    </source>
</evidence>
<protein>
    <submittedName>
        <fullName evidence="9">Sulfonate ABC transporter permease</fullName>
    </submittedName>
</protein>
<evidence type="ECO:0000256" key="1">
    <source>
        <dbReference type="ARBA" id="ARBA00004651"/>
    </source>
</evidence>
<comment type="caution">
    <text evidence="9">The sequence shown here is derived from an EMBL/GenBank/DDBJ whole genome shotgun (WGS) entry which is preliminary data.</text>
</comment>
<dbReference type="InterPro" id="IPR035906">
    <property type="entry name" value="MetI-like_sf"/>
</dbReference>
<comment type="subcellular location">
    <subcellularLocation>
        <location evidence="1 7">Cell membrane</location>
        <topology evidence="1 7">Multi-pass membrane protein</topology>
    </subcellularLocation>
</comment>
<dbReference type="EMBL" id="AOMD01000025">
    <property type="protein sequence ID" value="EMA44167.1"/>
    <property type="molecule type" value="Genomic_DNA"/>
</dbReference>
<dbReference type="PATRIC" id="fig|1227455.4.peg.2377"/>
<evidence type="ECO:0000256" key="4">
    <source>
        <dbReference type="ARBA" id="ARBA00022692"/>
    </source>
</evidence>
<dbReference type="GO" id="GO:0055085">
    <property type="term" value="P:transmembrane transport"/>
    <property type="evidence" value="ECO:0007669"/>
    <property type="project" value="InterPro"/>
</dbReference>
<feature type="transmembrane region" description="Helical" evidence="7">
    <location>
        <begin position="94"/>
        <end position="118"/>
    </location>
</feature>
<evidence type="ECO:0000259" key="8">
    <source>
        <dbReference type="PROSITE" id="PS50928"/>
    </source>
</evidence>
<dbReference type="PROSITE" id="PS50928">
    <property type="entry name" value="ABC_TM1"/>
    <property type="match status" value="1"/>
</dbReference>
<keyword evidence="4 7" id="KW-0812">Transmembrane</keyword>
<organism evidence="9 10">
    <name type="scientific">Halococcus saccharolyticus DSM 5350</name>
    <dbReference type="NCBI Taxonomy" id="1227455"/>
    <lineage>
        <taxon>Archaea</taxon>
        <taxon>Methanobacteriati</taxon>
        <taxon>Methanobacteriota</taxon>
        <taxon>Stenosarchaea group</taxon>
        <taxon>Halobacteria</taxon>
        <taxon>Halobacteriales</taxon>
        <taxon>Halococcaceae</taxon>
        <taxon>Halococcus</taxon>
    </lineage>
</organism>
<evidence type="ECO:0000256" key="3">
    <source>
        <dbReference type="ARBA" id="ARBA00022475"/>
    </source>
</evidence>
<dbReference type="PANTHER" id="PTHR30151">
    <property type="entry name" value="ALKANE SULFONATE ABC TRANSPORTER-RELATED, MEMBRANE SUBUNIT"/>
    <property type="match status" value="1"/>
</dbReference>
<comment type="similarity">
    <text evidence="7">Belongs to the binding-protein-dependent transport system permease family.</text>
</comment>
<keyword evidence="6 7" id="KW-0472">Membrane</keyword>
<dbReference type="RefSeq" id="WP_006078178.1">
    <property type="nucleotide sequence ID" value="NZ_AOMD01000025.1"/>
</dbReference>
<evidence type="ECO:0000256" key="2">
    <source>
        <dbReference type="ARBA" id="ARBA00022448"/>
    </source>
</evidence>
<dbReference type="PANTHER" id="PTHR30151:SF0">
    <property type="entry name" value="ABC TRANSPORTER PERMEASE PROTEIN MJ0413-RELATED"/>
    <property type="match status" value="1"/>
</dbReference>
<dbReference type="AlphaFoldDB" id="M0MEH8"/>
<dbReference type="STRING" id="1227455.C449_11593"/>
<feature type="transmembrane region" description="Helical" evidence="7">
    <location>
        <begin position="221"/>
        <end position="241"/>
    </location>
</feature>
<dbReference type="SUPFAM" id="SSF161098">
    <property type="entry name" value="MetI-like"/>
    <property type="match status" value="1"/>
</dbReference>